<feature type="transmembrane region" description="Helical" evidence="6">
    <location>
        <begin position="38"/>
        <end position="55"/>
    </location>
</feature>
<proteinExistence type="predicted"/>
<dbReference type="InterPro" id="IPR002347">
    <property type="entry name" value="SDR_fam"/>
</dbReference>
<feature type="transmembrane region" description="Helical" evidence="6">
    <location>
        <begin position="273"/>
        <end position="297"/>
    </location>
</feature>
<dbReference type="AlphaFoldDB" id="A0A5N6GXL8"/>
<comment type="subcellular location">
    <subcellularLocation>
        <location evidence="1">Membrane</location>
        <topology evidence="1">Multi-pass membrane protein</topology>
    </subcellularLocation>
</comment>
<sequence>MACLLSATGTQLILFRVISGLATSLCLPSAMSLISEYFPAAIANTFAVLSSWWKIPRSQAGDVSWHMLVFGIDWVGAVAASAALGLLSYALSLITGDINKAHEASTIICFSLSGDLLIFFVLWQSFQERRNKPTLIWNSLWKNLAFTCICVNEFMIWGAFNAFEQVINLFFQNVQDLSRVETAIRFIPTPITGQLTALTTRFVLHRCRADAIINITTIISCVSPLIMALVNPTWVYWRCAYVAICLKSITADSLFTVSIILIAGVFPAETQGLAAGVFNTVSQIGTSFGLAIVALISNQVTDQQSQIEDKGSPEALIVGYRAAFWTLFGMNVASLVVILFELRKTPAMSQPAQGYTHNGPVDCSLPFDTNNLKGKTAIVTGGANGLGEGYVRALVAEGVNVCIADLNEEKGKKLEAELKGTKYIQCNTTIWEDQARLFREAVSFSPTGKIHYVVANAGIHRPDEVFLYSGDDQEPQKPDLSTIDVNIQGTLYTAKLASHYFIKQNGQTPSPKQEDTCLVLIGSGAAFLDCPRAPQYCASKWAMRGIMHALRRTAFYYGSRVNIISPWYVKTNILSEDAFAHVSSLGVVFATVEDAGQCLLRILSDTSINGHSIFVSGRKWAAQGYLDLDLEDYAGSALIQEIQEDQMKSAPASLGLFV</sequence>
<dbReference type="PROSITE" id="PS00061">
    <property type="entry name" value="ADH_SHORT"/>
    <property type="match status" value="1"/>
</dbReference>
<dbReference type="PANTHER" id="PTHR42718:SF27">
    <property type="entry name" value="TRANSPORTER, PUTATIVE-RELATED"/>
    <property type="match status" value="1"/>
</dbReference>
<evidence type="ECO:0000256" key="1">
    <source>
        <dbReference type="ARBA" id="ARBA00004141"/>
    </source>
</evidence>
<dbReference type="Gene3D" id="3.40.50.720">
    <property type="entry name" value="NAD(P)-binding Rossmann-like Domain"/>
    <property type="match status" value="1"/>
</dbReference>
<feature type="transmembrane region" description="Helical" evidence="6">
    <location>
        <begin position="67"/>
        <end position="92"/>
    </location>
</feature>
<evidence type="ECO:0000256" key="5">
    <source>
        <dbReference type="ARBA" id="ARBA00023136"/>
    </source>
</evidence>
<dbReference type="SUPFAM" id="SSF103473">
    <property type="entry name" value="MFS general substrate transporter"/>
    <property type="match status" value="1"/>
</dbReference>
<evidence type="ECO:0000256" key="3">
    <source>
        <dbReference type="ARBA" id="ARBA00022857"/>
    </source>
</evidence>
<dbReference type="InterPro" id="IPR020846">
    <property type="entry name" value="MFS_dom"/>
</dbReference>
<dbReference type="InterPro" id="IPR036291">
    <property type="entry name" value="NAD(P)-bd_dom_sf"/>
</dbReference>
<keyword evidence="3" id="KW-0521">NADP</keyword>
<dbReference type="InterPro" id="IPR020904">
    <property type="entry name" value="Sc_DH/Rdtase_CS"/>
</dbReference>
<dbReference type="InterPro" id="IPR011701">
    <property type="entry name" value="MFS"/>
</dbReference>
<dbReference type="GO" id="GO:0044550">
    <property type="term" value="P:secondary metabolite biosynthetic process"/>
    <property type="evidence" value="ECO:0007669"/>
    <property type="project" value="UniProtKB-ARBA"/>
</dbReference>
<reference evidence="8" key="1">
    <citation type="submission" date="2019-04" db="EMBL/GenBank/DDBJ databases">
        <title>Friends and foes A comparative genomics study of 23 Aspergillus species from section Flavi.</title>
        <authorList>
            <consortium name="DOE Joint Genome Institute"/>
            <person name="Kjaerbolling I."/>
            <person name="Vesth T."/>
            <person name="Frisvad J.C."/>
            <person name="Nybo J.L."/>
            <person name="Theobald S."/>
            <person name="Kildgaard S."/>
            <person name="Isbrandt T."/>
            <person name="Kuo A."/>
            <person name="Sato A."/>
            <person name="Lyhne E.K."/>
            <person name="Kogle M.E."/>
            <person name="Wiebenga A."/>
            <person name="Kun R.S."/>
            <person name="Lubbers R.J."/>
            <person name="Makela M.R."/>
            <person name="Barry K."/>
            <person name="Chovatia M."/>
            <person name="Clum A."/>
            <person name="Daum C."/>
            <person name="Haridas S."/>
            <person name="He G."/>
            <person name="LaButti K."/>
            <person name="Lipzen A."/>
            <person name="Mondo S."/>
            <person name="Riley R."/>
            <person name="Salamov A."/>
            <person name="Simmons B.A."/>
            <person name="Magnuson J.K."/>
            <person name="Henrissat B."/>
            <person name="Mortensen U.H."/>
            <person name="Larsen T.O."/>
            <person name="Devries R.P."/>
            <person name="Grigoriev I.V."/>
            <person name="Machida M."/>
            <person name="Baker S.E."/>
            <person name="Andersen M.R."/>
        </authorList>
    </citation>
    <scope>NUCLEOTIDE SEQUENCE [LARGE SCALE GENOMIC DNA]</scope>
    <source>
        <strain evidence="8">CBS 121.62</strain>
    </source>
</reference>
<feature type="domain" description="Major facilitator superfamily (MFS) profile" evidence="7">
    <location>
        <begin position="1"/>
        <end position="346"/>
    </location>
</feature>
<protein>
    <recommendedName>
        <fullName evidence="7">Major facilitator superfamily (MFS) profile domain-containing protein</fullName>
    </recommendedName>
</protein>
<organism evidence="8">
    <name type="scientific">Aspergillus flavus</name>
    <dbReference type="NCBI Taxonomy" id="5059"/>
    <lineage>
        <taxon>Eukaryota</taxon>
        <taxon>Fungi</taxon>
        <taxon>Dikarya</taxon>
        <taxon>Ascomycota</taxon>
        <taxon>Pezizomycotina</taxon>
        <taxon>Eurotiomycetes</taxon>
        <taxon>Eurotiomycetidae</taxon>
        <taxon>Eurotiales</taxon>
        <taxon>Aspergillaceae</taxon>
        <taxon>Aspergillus</taxon>
        <taxon>Aspergillus subgen. Circumdati</taxon>
    </lineage>
</organism>
<keyword evidence="2 6" id="KW-0812">Transmembrane</keyword>
<dbReference type="EMBL" id="ML734598">
    <property type="protein sequence ID" value="KAB8246577.1"/>
    <property type="molecule type" value="Genomic_DNA"/>
</dbReference>
<evidence type="ECO:0000256" key="2">
    <source>
        <dbReference type="ARBA" id="ARBA00022692"/>
    </source>
</evidence>
<dbReference type="InterPro" id="IPR036259">
    <property type="entry name" value="MFS_trans_sf"/>
</dbReference>
<feature type="transmembrane region" description="Helical" evidence="6">
    <location>
        <begin position="144"/>
        <end position="163"/>
    </location>
</feature>
<dbReference type="Gene3D" id="1.20.1250.20">
    <property type="entry name" value="MFS general substrate transporter like domains"/>
    <property type="match status" value="1"/>
</dbReference>
<evidence type="ECO:0000313" key="8">
    <source>
        <dbReference type="EMBL" id="KAB8246577.1"/>
    </source>
</evidence>
<evidence type="ECO:0000256" key="4">
    <source>
        <dbReference type="ARBA" id="ARBA00022989"/>
    </source>
</evidence>
<dbReference type="GO" id="GO:0016020">
    <property type="term" value="C:membrane"/>
    <property type="evidence" value="ECO:0007669"/>
    <property type="project" value="UniProtKB-SubCell"/>
</dbReference>
<feature type="transmembrane region" description="Helical" evidence="6">
    <location>
        <begin position="317"/>
        <end position="340"/>
    </location>
</feature>
<keyword evidence="4 6" id="KW-1133">Transmembrane helix</keyword>
<dbReference type="PROSITE" id="PS50850">
    <property type="entry name" value="MFS"/>
    <property type="match status" value="1"/>
</dbReference>
<dbReference type="PANTHER" id="PTHR42718">
    <property type="entry name" value="MAJOR FACILITATOR SUPERFAMILY MULTIDRUG TRANSPORTER MFSC"/>
    <property type="match status" value="1"/>
</dbReference>
<accession>A0A5N6GXL8</accession>
<dbReference type="VEuPathDB" id="FungiDB:F9C07_2251465"/>
<dbReference type="Proteomes" id="UP000325434">
    <property type="component" value="Unassembled WGS sequence"/>
</dbReference>
<evidence type="ECO:0000256" key="6">
    <source>
        <dbReference type="SAM" id="Phobius"/>
    </source>
</evidence>
<keyword evidence="5 6" id="KW-0472">Membrane</keyword>
<feature type="transmembrane region" description="Helical" evidence="6">
    <location>
        <begin position="240"/>
        <end position="266"/>
    </location>
</feature>
<dbReference type="VEuPathDB" id="FungiDB:AFLA_012212"/>
<dbReference type="PRINTS" id="PR00081">
    <property type="entry name" value="GDHRDH"/>
</dbReference>
<evidence type="ECO:0000259" key="7">
    <source>
        <dbReference type="PROSITE" id="PS50850"/>
    </source>
</evidence>
<dbReference type="VEuPathDB" id="FungiDB:F9C07_2176637"/>
<dbReference type="VEuPathDB" id="FungiDB:AFLA_012213"/>
<gene>
    <name evidence="8" type="ORF">BDV35DRAFT_380500</name>
</gene>
<dbReference type="Pfam" id="PF00106">
    <property type="entry name" value="adh_short"/>
    <property type="match status" value="1"/>
</dbReference>
<dbReference type="Pfam" id="PF07690">
    <property type="entry name" value="MFS_1"/>
    <property type="match status" value="1"/>
</dbReference>
<feature type="transmembrane region" description="Helical" evidence="6">
    <location>
        <begin position="104"/>
        <end position="123"/>
    </location>
</feature>
<dbReference type="GO" id="GO:0022857">
    <property type="term" value="F:transmembrane transporter activity"/>
    <property type="evidence" value="ECO:0007669"/>
    <property type="project" value="InterPro"/>
</dbReference>
<dbReference type="SUPFAM" id="SSF51735">
    <property type="entry name" value="NAD(P)-binding Rossmann-fold domains"/>
    <property type="match status" value="1"/>
</dbReference>
<feature type="transmembrane region" description="Helical" evidence="6">
    <location>
        <begin position="211"/>
        <end position="234"/>
    </location>
</feature>
<name>A0A5N6GXL8_ASPFL</name>